<evidence type="ECO:0000313" key="6">
    <source>
        <dbReference type="EnsemblMetazoa" id="ENSAATROPP002715"/>
    </source>
</evidence>
<feature type="region of interest" description="Disordered" evidence="4">
    <location>
        <begin position="1"/>
        <end position="380"/>
    </location>
</feature>
<feature type="compositionally biased region" description="Low complexity" evidence="4">
    <location>
        <begin position="145"/>
        <end position="157"/>
    </location>
</feature>
<dbReference type="GO" id="GO:0005634">
    <property type="term" value="C:nucleus"/>
    <property type="evidence" value="ECO:0007669"/>
    <property type="project" value="UniProtKB-SubCell"/>
</dbReference>
<feature type="compositionally biased region" description="Basic and acidic residues" evidence="4">
    <location>
        <begin position="308"/>
        <end position="343"/>
    </location>
</feature>
<feature type="compositionally biased region" description="Basic and acidic residues" evidence="4">
    <location>
        <begin position="166"/>
        <end position="177"/>
    </location>
</feature>
<feature type="compositionally biased region" description="Basic and acidic residues" evidence="4">
    <location>
        <begin position="255"/>
        <end position="267"/>
    </location>
</feature>
<evidence type="ECO:0000259" key="5">
    <source>
        <dbReference type="PROSITE" id="PS50172"/>
    </source>
</evidence>
<feature type="compositionally biased region" description="Low complexity" evidence="4">
    <location>
        <begin position="1075"/>
        <end position="1095"/>
    </location>
</feature>
<feature type="compositionally biased region" description="Low complexity" evidence="4">
    <location>
        <begin position="1307"/>
        <end position="1323"/>
    </location>
</feature>
<feature type="compositionally biased region" description="Polar residues" evidence="4">
    <location>
        <begin position="39"/>
        <end position="50"/>
    </location>
</feature>
<dbReference type="EnsemblMetazoa" id="ENSAATROPT002827">
    <property type="protein sequence ID" value="ENSAATROPP002715"/>
    <property type="gene ID" value="ENSAATROPG002241"/>
</dbReference>
<feature type="region of interest" description="Disordered" evidence="4">
    <location>
        <begin position="1293"/>
        <end position="1407"/>
    </location>
</feature>
<feature type="compositionally biased region" description="Polar residues" evidence="4">
    <location>
        <begin position="234"/>
        <end position="244"/>
    </location>
</feature>
<proteinExistence type="predicted"/>
<feature type="region of interest" description="Disordered" evidence="4">
    <location>
        <begin position="399"/>
        <end position="688"/>
    </location>
</feature>
<feature type="compositionally biased region" description="Low complexity" evidence="4">
    <location>
        <begin position="729"/>
        <end position="740"/>
    </location>
</feature>
<feature type="compositionally biased region" description="Basic and acidic residues" evidence="4">
    <location>
        <begin position="109"/>
        <end position="126"/>
    </location>
</feature>
<dbReference type="Gene3D" id="2.30.30.140">
    <property type="match status" value="1"/>
</dbReference>
<feature type="compositionally biased region" description="Basic residues" evidence="4">
    <location>
        <begin position="1364"/>
        <end position="1373"/>
    </location>
</feature>
<feature type="compositionally biased region" description="Basic and acidic residues" evidence="4">
    <location>
        <begin position="795"/>
        <end position="805"/>
    </location>
</feature>
<dbReference type="InterPro" id="IPR047250">
    <property type="entry name" value="BRCT_p53bp1-like_rpt2"/>
</dbReference>
<dbReference type="InterPro" id="IPR036420">
    <property type="entry name" value="BRCT_dom_sf"/>
</dbReference>
<feature type="compositionally biased region" description="Low complexity" evidence="4">
    <location>
        <begin position="458"/>
        <end position="478"/>
    </location>
</feature>
<sequence>MDLDGGAKGPTTPAVASAESTVVAEKAGVLPEKTEKEVTTSAGKNGSAPDSTEVKGKSSEVEQSTKDDLKTLNPEDTGSKELEQNAASSSSSSSSRHKEMTPEEETDEVLLRLEALEKGEDPEKIGDKKKHPEWKHQNGGNSEMPPSSSGAPKKASSTEQSPPASSKEESGPAEKSAEAVSSNAKRKHSLSEPETSTEPQTKKVHVGDVIDSPEGSVAKAEVVETRSSPAKAPSGQTDASSAGPSQRAVDSMEEAVEKPPSVEKMDVDGSPEPETSSPDNLDTLPDTEPNTESEEKLEEISSSNQEPTRSDAADKATGKSDHSNVSSSDDKRSGPNEKAKPPDSEVSASTVPTPSQEEAMEVDEDDDTDMAECSTSAGDATAVPVAEPLCVKKVAYLCTDEDKTDGPKKDVKKSPAASPAKPAVASTSAASVATPVAASTTQEKLAKVEIVSPTKAHSSSSTSTGKPQAAQSAAVVVDSSRKPASEKPPSATRASDEAVVVDSSRQPASEKPPSATRASDEVVVVDSSHKPSTEKPSSAAVASKEAVMVDSSHKPSPAKPSSGANATEQGVMVDSSHKPSSAKPSTGAHAAEQGVVVDSSNKQSSEKPSSAGHAQEEGVVESSQPSSSSDSKKQQSDNRLNEQLREAVHRSGLLAKAGSTPNSSASLATSSPVTPKTLNPVTTSAVSSSNVYSSTPIHANFTKVPSGNVSKITNPPSSVETSRVEADDTTVAATTLPATDQSSSIVAAGEGKETTTSTSTATASTTKSSPSVTPSKGTDTAIVPTGSSTAKCTPPKKDLSKREESYGTSSSSLKTTDSSEVDSCTVASAMNTAEEINMYTANARKFNGISSTSEGSDMETKGDVLKSLKPVKVEDDTKVSLSSTVTHLDLSGAISPSTPAEQQYEVSVWYEGKDLQFLAVERIVGGKVESSSFGPCTTAGTTAVTQDTSSVIDSSSKQSSSTTTTNGSVTSLGPFTLSEKRASVVDASAHSSDSSSASATAAAAAAAPVVEQHSAMTAKSTASVPQIKHTVTGPRALCDMLIEEFKKLRRNFAPEEEDEARQRSDDEFLNTPKTSGGFARGQRSGSGASKKSAAARGHKRSKMAADSDDDGDDASSEQRTPRASGTTKQSAKKVKSSESPPVTSTATTPKPKVIPERQKQQFDICCLARWTDRKYYAGRVTNYRGDNKFVVVFEDGCSKTLSRDIIVFGEDGVLPILHHSIHALSSGDTYEPAIVVELKRGAETGEVVYGVRTATGALEVTATDIYLTDEQAKWIHHALKDKPDPMQQLLQSAAGAEGANHPGGDGLAAAADGASKGDSVAASEHGTESAGDKNARSTRSKRGAGDKSMTPGTPEAGYSGGVGKKGRRGRRKQLPPPEPNISECSDVSDGYEEEVPTPLSPETGLDAVDGVQPELQRTEQESELTKMRLVSQYFGDTMSGKDEANLNELLGPIPVGAKTLFRNKHFLLSCTIPHKMSSCNGDSTEASKYKQFSNIPFVKQHLRRQIEAGGGKVYHFFEDVPKNKYKLCKLIAPRPSTTALYVQCLACDIPAVSHEWIVQCCQVLMLVDHKPYALPCGWSFLERRYIDWGCGRAKDKRNSATPFASTAINVASLCKDFNDFWSRVCKLGGATVRLIKTESDVTENLTGYLLTDQEFPEEIKIKAARNGLLVVSTVWVVQCLIVGRVCHPKSHEKLTQIYQEDDY</sequence>
<feature type="compositionally biased region" description="Polar residues" evidence="4">
    <location>
        <begin position="346"/>
        <end position="356"/>
    </location>
</feature>
<keyword evidence="3" id="KW-0539">Nucleus</keyword>
<dbReference type="SUPFAM" id="SSF63748">
    <property type="entry name" value="Tudor/PWWP/MBT"/>
    <property type="match status" value="1"/>
</dbReference>
<feature type="compositionally biased region" description="Basic and acidic residues" evidence="4">
    <location>
        <begin position="400"/>
        <end position="413"/>
    </location>
</feature>
<organism evidence="6 7">
    <name type="scientific">Anopheles atroparvus</name>
    <name type="common">European mosquito</name>
    <dbReference type="NCBI Taxonomy" id="41427"/>
    <lineage>
        <taxon>Eukaryota</taxon>
        <taxon>Metazoa</taxon>
        <taxon>Ecdysozoa</taxon>
        <taxon>Arthropoda</taxon>
        <taxon>Hexapoda</taxon>
        <taxon>Insecta</taxon>
        <taxon>Pterygota</taxon>
        <taxon>Neoptera</taxon>
        <taxon>Endopterygota</taxon>
        <taxon>Diptera</taxon>
        <taxon>Nematocera</taxon>
        <taxon>Culicoidea</taxon>
        <taxon>Culicidae</taxon>
        <taxon>Anophelinae</taxon>
        <taxon>Anopheles</taxon>
    </lineage>
</organism>
<feature type="compositionally biased region" description="Low complexity" evidence="4">
    <location>
        <begin position="414"/>
        <end position="441"/>
    </location>
</feature>
<feature type="region of interest" description="Disordered" evidence="4">
    <location>
        <begin position="1053"/>
        <end position="1155"/>
    </location>
</feature>
<protein>
    <recommendedName>
        <fullName evidence="5">BRCT domain-containing protein</fullName>
    </recommendedName>
</protein>
<dbReference type="Gene3D" id="3.40.50.10190">
    <property type="entry name" value="BRCT domain"/>
    <property type="match status" value="2"/>
</dbReference>
<dbReference type="InterPro" id="IPR047249">
    <property type="entry name" value="BRCT_p53bp1-like_rpt1"/>
</dbReference>
<feature type="compositionally biased region" description="Basic and acidic residues" evidence="4">
    <location>
        <begin position="1325"/>
        <end position="1335"/>
    </location>
</feature>
<dbReference type="GO" id="GO:0042393">
    <property type="term" value="F:histone binding"/>
    <property type="evidence" value="ECO:0007669"/>
    <property type="project" value="TreeGrafter"/>
</dbReference>
<feature type="compositionally biased region" description="Polar residues" evidence="4">
    <location>
        <begin position="1137"/>
        <end position="1148"/>
    </location>
</feature>
<dbReference type="CDD" id="cd04508">
    <property type="entry name" value="Tudor_SF"/>
    <property type="match status" value="1"/>
</dbReference>
<dbReference type="GO" id="GO:0000077">
    <property type="term" value="P:DNA damage checkpoint signaling"/>
    <property type="evidence" value="ECO:0007669"/>
    <property type="project" value="TreeGrafter"/>
</dbReference>
<feature type="domain" description="BRCT" evidence="5">
    <location>
        <begin position="1487"/>
        <end position="1574"/>
    </location>
</feature>
<feature type="compositionally biased region" description="Polar residues" evidence="4">
    <location>
        <begin position="1117"/>
        <end position="1129"/>
    </location>
</feature>
<dbReference type="PANTHER" id="PTHR15321:SF3">
    <property type="entry name" value="TP53-BINDING PROTEIN 1"/>
    <property type="match status" value="1"/>
</dbReference>
<dbReference type="InterPro" id="IPR001357">
    <property type="entry name" value="BRCT_dom"/>
</dbReference>
<dbReference type="Proteomes" id="UP000075880">
    <property type="component" value="Unassembled WGS sequence"/>
</dbReference>
<dbReference type="CDD" id="cd17724">
    <property type="entry name" value="BRCT_p53bp1_rpt2"/>
    <property type="match status" value="1"/>
</dbReference>
<feature type="compositionally biased region" description="Basic and acidic residues" evidence="4">
    <location>
        <begin position="630"/>
        <end position="649"/>
    </location>
</feature>
<feature type="compositionally biased region" description="Low complexity" evidence="4">
    <location>
        <begin position="754"/>
        <end position="776"/>
    </location>
</feature>
<feature type="region of interest" description="Disordered" evidence="4">
    <location>
        <begin position="945"/>
        <end position="973"/>
    </location>
</feature>
<dbReference type="InterPro" id="IPR047252">
    <property type="entry name" value="TP53BP1-like"/>
</dbReference>
<dbReference type="SUPFAM" id="SSF52113">
    <property type="entry name" value="BRCT domain"/>
    <property type="match status" value="2"/>
</dbReference>
<feature type="compositionally biased region" description="Polar residues" evidence="4">
    <location>
        <begin position="659"/>
        <end position="680"/>
    </location>
</feature>
<feature type="region of interest" description="Disordered" evidence="4">
    <location>
        <begin position="700"/>
        <end position="822"/>
    </location>
</feature>
<dbReference type="Pfam" id="PF18428">
    <property type="entry name" value="BRCT_3"/>
    <property type="match status" value="1"/>
</dbReference>
<reference evidence="6" key="1">
    <citation type="submission" date="2024-04" db="UniProtKB">
        <authorList>
            <consortium name="EnsemblMetazoa"/>
        </authorList>
    </citation>
    <scope>IDENTIFICATION</scope>
    <source>
        <strain evidence="6">EBRO</strain>
    </source>
</reference>
<feature type="compositionally biased region" description="Low complexity" evidence="4">
    <location>
        <begin position="808"/>
        <end position="818"/>
    </location>
</feature>
<evidence type="ECO:0000313" key="7">
    <source>
        <dbReference type="Proteomes" id="UP000075880"/>
    </source>
</evidence>
<evidence type="ECO:0000256" key="2">
    <source>
        <dbReference type="ARBA" id="ARBA00022763"/>
    </source>
</evidence>
<feature type="compositionally biased region" description="Acidic residues" evidence="4">
    <location>
        <begin position="1106"/>
        <end position="1115"/>
    </location>
</feature>
<feature type="compositionally biased region" description="Polar residues" evidence="4">
    <location>
        <begin position="703"/>
        <end position="721"/>
    </location>
</feature>
<feature type="compositionally biased region" description="Low complexity" evidence="4">
    <location>
        <begin position="599"/>
        <end position="610"/>
    </location>
</feature>
<accession>A0AAG5CV98</accession>
<feature type="compositionally biased region" description="Low complexity" evidence="4">
    <location>
        <begin position="945"/>
        <end position="971"/>
    </location>
</feature>
<dbReference type="CDD" id="cd17745">
    <property type="entry name" value="BRCT_p53bp1_rpt1"/>
    <property type="match status" value="1"/>
</dbReference>
<keyword evidence="7" id="KW-1185">Reference proteome</keyword>
<feature type="compositionally biased region" description="Low complexity" evidence="4">
    <location>
        <begin position="10"/>
        <end position="25"/>
    </location>
</feature>
<name>A0AAG5CV98_ANOAO</name>
<feature type="compositionally biased region" description="Basic and acidic residues" evidence="4">
    <location>
        <begin position="52"/>
        <end position="70"/>
    </location>
</feature>
<feature type="compositionally biased region" description="Acidic residues" evidence="4">
    <location>
        <begin position="358"/>
        <end position="370"/>
    </location>
</feature>
<keyword evidence="2" id="KW-0227">DNA damage</keyword>
<dbReference type="GO" id="GO:0045944">
    <property type="term" value="P:positive regulation of transcription by RNA polymerase II"/>
    <property type="evidence" value="ECO:0007669"/>
    <property type="project" value="TreeGrafter"/>
</dbReference>
<evidence type="ECO:0000256" key="4">
    <source>
        <dbReference type="SAM" id="MobiDB-lite"/>
    </source>
</evidence>
<dbReference type="PANTHER" id="PTHR15321">
    <property type="entry name" value="TUMOR SUPPRESSOR P53-BINDING PROTEIN 1"/>
    <property type="match status" value="1"/>
</dbReference>
<dbReference type="PROSITE" id="PS50172">
    <property type="entry name" value="BRCT"/>
    <property type="match status" value="1"/>
</dbReference>
<comment type="subcellular location">
    <subcellularLocation>
        <location evidence="1">Nucleus</location>
    </subcellularLocation>
</comment>
<evidence type="ECO:0000256" key="1">
    <source>
        <dbReference type="ARBA" id="ARBA00004123"/>
    </source>
</evidence>
<evidence type="ECO:0000256" key="3">
    <source>
        <dbReference type="ARBA" id="ARBA00023242"/>
    </source>
</evidence>